<gene>
    <name evidence="2" type="ORF">SAMN04487949_2904</name>
</gene>
<evidence type="ECO:0000313" key="3">
    <source>
        <dbReference type="Proteomes" id="UP000199451"/>
    </source>
</evidence>
<dbReference type="AlphaFoldDB" id="A0A1G9XAW3"/>
<protein>
    <submittedName>
        <fullName evidence="2">Uncharacterized protein</fullName>
    </submittedName>
</protein>
<keyword evidence="1" id="KW-0175">Coiled coil</keyword>
<evidence type="ECO:0000313" key="2">
    <source>
        <dbReference type="EMBL" id="SDM93576.1"/>
    </source>
</evidence>
<name>A0A1G9XAW3_9EURY</name>
<proteinExistence type="predicted"/>
<organism evidence="2 3">
    <name type="scientific">Halogranum gelatinilyticum</name>
    <dbReference type="NCBI Taxonomy" id="660521"/>
    <lineage>
        <taxon>Archaea</taxon>
        <taxon>Methanobacteriati</taxon>
        <taxon>Methanobacteriota</taxon>
        <taxon>Stenosarchaea group</taxon>
        <taxon>Halobacteria</taxon>
        <taxon>Halobacteriales</taxon>
        <taxon>Haloferacaceae</taxon>
    </lineage>
</organism>
<reference evidence="3" key="1">
    <citation type="submission" date="2016-10" db="EMBL/GenBank/DDBJ databases">
        <authorList>
            <person name="Varghese N."/>
            <person name="Submissions S."/>
        </authorList>
    </citation>
    <scope>NUCLEOTIDE SEQUENCE [LARGE SCALE GENOMIC DNA]</scope>
    <source>
        <strain evidence="3">CGMCC 1.10119</strain>
    </source>
</reference>
<sequence>MVGLGDLDSKSKDIIWALSQMGGKANTSEIRRYTDIDNTTIINYRLNGKLGPDQFGLVETEQPPMGDGPLPAKIATLTDAGHEFADELYSQSVTDAESLVKEIERLQKRVDDLESELQTGETNSERNDVDERIDTIWNATIAIRDYLIEEHDADLERYHPRNQ</sequence>
<keyword evidence="3" id="KW-1185">Reference proteome</keyword>
<feature type="coiled-coil region" evidence="1">
    <location>
        <begin position="89"/>
        <end position="123"/>
    </location>
</feature>
<dbReference type="Proteomes" id="UP000199451">
    <property type="component" value="Unassembled WGS sequence"/>
</dbReference>
<evidence type="ECO:0000256" key="1">
    <source>
        <dbReference type="SAM" id="Coils"/>
    </source>
</evidence>
<dbReference type="EMBL" id="FNHL01000004">
    <property type="protein sequence ID" value="SDM93576.1"/>
    <property type="molecule type" value="Genomic_DNA"/>
</dbReference>
<dbReference type="STRING" id="660521.SAMN04487949_2904"/>
<accession>A0A1G9XAW3</accession>